<dbReference type="InterPro" id="IPR050695">
    <property type="entry name" value="N-acetylmuramoyl_amidase_3"/>
</dbReference>
<dbReference type="CDD" id="cd02696">
    <property type="entry name" value="MurNAc-LAA"/>
    <property type="match status" value="1"/>
</dbReference>
<reference evidence="5 6" key="1">
    <citation type="submission" date="2016-10" db="EMBL/GenBank/DDBJ databases">
        <title>Arsenicibacter rosenii gen. nov., sp. nov., an efficient arsenic-methylating bacterium isolated from an arsenic-contaminated paddy soil.</title>
        <authorList>
            <person name="Huang K."/>
        </authorList>
    </citation>
    <scope>NUCLEOTIDE SEQUENCE [LARGE SCALE GENOMIC DNA]</scope>
    <source>
        <strain evidence="5 6">SM-1</strain>
    </source>
</reference>
<dbReference type="PANTHER" id="PTHR30404">
    <property type="entry name" value="N-ACETYLMURAMOYL-L-ALANINE AMIDASE"/>
    <property type="match status" value="1"/>
</dbReference>
<dbReference type="EC" id="3.5.1.28" evidence="2"/>
<dbReference type="Proteomes" id="UP000181790">
    <property type="component" value="Unassembled WGS sequence"/>
</dbReference>
<dbReference type="GO" id="GO:0008745">
    <property type="term" value="F:N-acetylmuramoyl-L-alanine amidase activity"/>
    <property type="evidence" value="ECO:0007669"/>
    <property type="project" value="UniProtKB-EC"/>
</dbReference>
<accession>A0A1S2VJR3</accession>
<gene>
    <name evidence="5" type="ORF">BLX24_14765</name>
</gene>
<dbReference type="GO" id="GO:0009253">
    <property type="term" value="P:peptidoglycan catabolic process"/>
    <property type="evidence" value="ECO:0007669"/>
    <property type="project" value="InterPro"/>
</dbReference>
<dbReference type="GO" id="GO:0030288">
    <property type="term" value="C:outer membrane-bounded periplasmic space"/>
    <property type="evidence" value="ECO:0007669"/>
    <property type="project" value="TreeGrafter"/>
</dbReference>
<dbReference type="PANTHER" id="PTHR30404:SF0">
    <property type="entry name" value="N-ACETYLMURAMOYL-L-ALANINE AMIDASE AMIC"/>
    <property type="match status" value="1"/>
</dbReference>
<comment type="catalytic activity">
    <reaction evidence="1">
        <text>Hydrolyzes the link between N-acetylmuramoyl residues and L-amino acid residues in certain cell-wall glycopeptides.</text>
        <dbReference type="EC" id="3.5.1.28"/>
    </reaction>
</comment>
<dbReference type="InterPro" id="IPR002508">
    <property type="entry name" value="MurNAc-LAA_cat"/>
</dbReference>
<sequence>MLGEKYARVVVKDRKLSGAVFYLAPGHGGPDPGAIGQYGAHKLAEDEYAYDVTIRLARVLVEHGAQVYMTVQDKNDGIRDEKILKLDHDEVAYPNLAIPLNQTARLKQGTDAVNRLHKKHKGAYQRLLAIHVDSRSEREMIDVFFYHHQDSVAGKRLATTLQQRFGNCYRRCQPNRSYLGSVSERSSLYVVKNSHPPTVFIELGNIQNTKDQRRFLIADNRQALANWIYEGIQADYMRQ</sequence>
<dbReference type="Gene3D" id="3.40.630.40">
    <property type="entry name" value="Zn-dependent exopeptidases"/>
    <property type="match status" value="1"/>
</dbReference>
<evidence type="ECO:0000256" key="1">
    <source>
        <dbReference type="ARBA" id="ARBA00001561"/>
    </source>
</evidence>
<protein>
    <recommendedName>
        <fullName evidence="2">N-acetylmuramoyl-L-alanine amidase</fullName>
        <ecNumber evidence="2">3.5.1.28</ecNumber>
    </recommendedName>
</protein>
<dbReference type="SUPFAM" id="SSF53187">
    <property type="entry name" value="Zn-dependent exopeptidases"/>
    <property type="match status" value="1"/>
</dbReference>
<evidence type="ECO:0000313" key="5">
    <source>
        <dbReference type="EMBL" id="OIN58465.1"/>
    </source>
</evidence>
<evidence type="ECO:0000256" key="2">
    <source>
        <dbReference type="ARBA" id="ARBA00011901"/>
    </source>
</evidence>
<dbReference type="Pfam" id="PF01520">
    <property type="entry name" value="Amidase_3"/>
    <property type="match status" value="1"/>
</dbReference>
<comment type="caution">
    <text evidence="5">The sequence shown here is derived from an EMBL/GenBank/DDBJ whole genome shotgun (WGS) entry which is preliminary data.</text>
</comment>
<dbReference type="EMBL" id="MORL01000007">
    <property type="protein sequence ID" value="OIN58465.1"/>
    <property type="molecule type" value="Genomic_DNA"/>
</dbReference>
<proteinExistence type="predicted"/>
<keyword evidence="6" id="KW-1185">Reference proteome</keyword>
<evidence type="ECO:0000313" key="6">
    <source>
        <dbReference type="Proteomes" id="UP000181790"/>
    </source>
</evidence>
<dbReference type="AlphaFoldDB" id="A0A1S2VJR3"/>
<keyword evidence="3" id="KW-0378">Hydrolase</keyword>
<feature type="domain" description="MurNAc-LAA" evidence="4">
    <location>
        <begin position="23"/>
        <end position="233"/>
    </location>
</feature>
<evidence type="ECO:0000256" key="3">
    <source>
        <dbReference type="ARBA" id="ARBA00022801"/>
    </source>
</evidence>
<evidence type="ECO:0000259" key="4">
    <source>
        <dbReference type="Pfam" id="PF01520"/>
    </source>
</evidence>
<organism evidence="5 6">
    <name type="scientific">Arsenicibacter rosenii</name>
    <dbReference type="NCBI Taxonomy" id="1750698"/>
    <lineage>
        <taxon>Bacteria</taxon>
        <taxon>Pseudomonadati</taxon>
        <taxon>Bacteroidota</taxon>
        <taxon>Cytophagia</taxon>
        <taxon>Cytophagales</taxon>
        <taxon>Spirosomataceae</taxon>
        <taxon>Arsenicibacter</taxon>
    </lineage>
</organism>
<name>A0A1S2VJR3_9BACT</name>